<dbReference type="InterPro" id="IPR000980">
    <property type="entry name" value="SH2"/>
</dbReference>
<dbReference type="EnsemblMetazoa" id="HelroT77791">
    <property type="protein sequence ID" value="HelroP77791"/>
    <property type="gene ID" value="HelroG77791"/>
</dbReference>
<keyword evidence="1 2" id="KW-0727">SH2 domain</keyword>
<dbReference type="FunFam" id="2.30.29.30:FF:000286">
    <property type="entry name" value="PH-protein kinase domain containing protein"/>
    <property type="match status" value="1"/>
</dbReference>
<protein>
    <recommendedName>
        <fullName evidence="8">SH2 domain-containing protein</fullName>
    </recommendedName>
</protein>
<dbReference type="CTD" id="20215488"/>
<dbReference type="SUPFAM" id="SSF55550">
    <property type="entry name" value="SH2 domain"/>
    <property type="match status" value="1"/>
</dbReference>
<proteinExistence type="predicted"/>
<dbReference type="InterPro" id="IPR001849">
    <property type="entry name" value="PH_domain"/>
</dbReference>
<accession>T1G340</accession>
<dbReference type="Gene3D" id="2.30.29.30">
    <property type="entry name" value="Pleckstrin-homology domain (PH domain)/Phosphotyrosine-binding domain (PTB)"/>
    <property type="match status" value="1"/>
</dbReference>
<dbReference type="PROSITE" id="PS50003">
    <property type="entry name" value="PH_DOMAIN"/>
    <property type="match status" value="1"/>
</dbReference>
<dbReference type="InterPro" id="IPR036860">
    <property type="entry name" value="SH2_dom_sf"/>
</dbReference>
<dbReference type="SMART" id="SM00252">
    <property type="entry name" value="SH2"/>
    <property type="match status" value="1"/>
</dbReference>
<dbReference type="InParanoid" id="T1G340"/>
<reference evidence="5 7" key="2">
    <citation type="journal article" date="2013" name="Nature">
        <title>Insights into bilaterian evolution from three spiralian genomes.</title>
        <authorList>
            <person name="Simakov O."/>
            <person name="Marletaz F."/>
            <person name="Cho S.J."/>
            <person name="Edsinger-Gonzales E."/>
            <person name="Havlak P."/>
            <person name="Hellsten U."/>
            <person name="Kuo D.H."/>
            <person name="Larsson T."/>
            <person name="Lv J."/>
            <person name="Arendt D."/>
            <person name="Savage R."/>
            <person name="Osoegawa K."/>
            <person name="de Jong P."/>
            <person name="Grimwood J."/>
            <person name="Chapman J.A."/>
            <person name="Shapiro H."/>
            <person name="Aerts A."/>
            <person name="Otillar R.P."/>
            <person name="Terry A.Y."/>
            <person name="Boore J.L."/>
            <person name="Grigoriev I.V."/>
            <person name="Lindberg D.R."/>
            <person name="Seaver E.C."/>
            <person name="Weisblat D.A."/>
            <person name="Putnam N.H."/>
            <person name="Rokhsar D.S."/>
        </authorList>
    </citation>
    <scope>NUCLEOTIDE SEQUENCE</scope>
</reference>
<dbReference type="PANTHER" id="PTHR14336">
    <property type="entry name" value="TANDEM PH DOMAIN CONTAINING PROTEIN"/>
    <property type="match status" value="1"/>
</dbReference>
<dbReference type="InterPro" id="IPR051707">
    <property type="entry name" value="PI-Interact_SigTrans_Reg"/>
</dbReference>
<evidence type="ECO:0008006" key="8">
    <source>
        <dbReference type="Google" id="ProtNLM"/>
    </source>
</evidence>
<dbReference type="Pfam" id="PF00169">
    <property type="entry name" value="PH"/>
    <property type="match status" value="1"/>
</dbReference>
<dbReference type="SUPFAM" id="SSF50729">
    <property type="entry name" value="PH domain-like"/>
    <property type="match status" value="1"/>
</dbReference>
<dbReference type="GO" id="GO:0043325">
    <property type="term" value="F:phosphatidylinositol-3,4-bisphosphate binding"/>
    <property type="evidence" value="ECO:0000318"/>
    <property type="project" value="GO_Central"/>
</dbReference>
<dbReference type="EMBL" id="AMQM01003889">
    <property type="status" value="NOT_ANNOTATED_CDS"/>
    <property type="molecule type" value="Genomic_DNA"/>
</dbReference>
<dbReference type="GO" id="GO:0005543">
    <property type="term" value="F:phospholipid binding"/>
    <property type="evidence" value="ECO:0000318"/>
    <property type="project" value="GO_Central"/>
</dbReference>
<dbReference type="SMART" id="SM00233">
    <property type="entry name" value="PH"/>
    <property type="match status" value="1"/>
</dbReference>
<sequence>MLYRSWYHPCIDRHIAESLLMQNGEEGHYLLRPNIYNNVLTVSVRAKDSVKHFQVTVSAEKGEIAFGLAVFKTVKDFLKHFNNQPLIAGESGLPVMLKSPYPNNVAEISQYEHVKVHAEMRVSSMNEEEEMKSTATKEGFLTKLGGVIKNWKCRWCVLNRLELKYYKQRQDGEPLRTIDLRDCLYCTVDTTQKHSNCFALCLPWRTFYFSAASQSEMEEWMKIINWKLVSDLLM</sequence>
<dbReference type="RefSeq" id="XP_009016487.1">
    <property type="nucleotide sequence ID" value="XM_009018239.1"/>
</dbReference>
<dbReference type="HOGENOM" id="CLU_099070_0_0_1"/>
<dbReference type="InterPro" id="IPR011993">
    <property type="entry name" value="PH-like_dom_sf"/>
</dbReference>
<evidence type="ECO:0000259" key="4">
    <source>
        <dbReference type="PROSITE" id="PS50003"/>
    </source>
</evidence>
<dbReference type="PROSITE" id="PS50001">
    <property type="entry name" value="SH2"/>
    <property type="match status" value="1"/>
</dbReference>
<organism evidence="6 7">
    <name type="scientific">Helobdella robusta</name>
    <name type="common">Californian leech</name>
    <dbReference type="NCBI Taxonomy" id="6412"/>
    <lineage>
        <taxon>Eukaryota</taxon>
        <taxon>Metazoa</taxon>
        <taxon>Spiralia</taxon>
        <taxon>Lophotrochozoa</taxon>
        <taxon>Annelida</taxon>
        <taxon>Clitellata</taxon>
        <taxon>Hirudinea</taxon>
        <taxon>Rhynchobdellida</taxon>
        <taxon>Glossiphoniidae</taxon>
        <taxon>Helobdella</taxon>
    </lineage>
</organism>
<dbReference type="PANTHER" id="PTHR14336:SF15">
    <property type="entry name" value="DUAL ADAPTER FOR PHOSPHOTYROSINE AND 3-PHOSPHOTYROSINE AND 3-PHOSPHOINOSITIDE"/>
    <property type="match status" value="1"/>
</dbReference>
<dbReference type="OMA" id="ALGWYHD"/>
<dbReference type="AlphaFoldDB" id="T1G340"/>
<reference evidence="7" key="1">
    <citation type="submission" date="2012-12" db="EMBL/GenBank/DDBJ databases">
        <authorList>
            <person name="Hellsten U."/>
            <person name="Grimwood J."/>
            <person name="Chapman J.A."/>
            <person name="Shapiro H."/>
            <person name="Aerts A."/>
            <person name="Otillar R.P."/>
            <person name="Terry A.Y."/>
            <person name="Boore J.L."/>
            <person name="Simakov O."/>
            <person name="Marletaz F."/>
            <person name="Cho S.-J."/>
            <person name="Edsinger-Gonzales E."/>
            <person name="Havlak P."/>
            <person name="Kuo D.-H."/>
            <person name="Larsson T."/>
            <person name="Lv J."/>
            <person name="Arendt D."/>
            <person name="Savage R."/>
            <person name="Osoegawa K."/>
            <person name="de Jong P."/>
            <person name="Lindberg D.R."/>
            <person name="Seaver E.C."/>
            <person name="Weisblat D.A."/>
            <person name="Putnam N.H."/>
            <person name="Grigoriev I.V."/>
            <person name="Rokhsar D.S."/>
        </authorList>
    </citation>
    <scope>NUCLEOTIDE SEQUENCE</scope>
</reference>
<dbReference type="OrthoDB" id="185175at2759"/>
<name>T1G340_HELRO</name>
<dbReference type="STRING" id="6412.T1G340"/>
<evidence type="ECO:0000313" key="5">
    <source>
        <dbReference type="EMBL" id="ESO05172.1"/>
    </source>
</evidence>
<dbReference type="EMBL" id="KB096365">
    <property type="protein sequence ID" value="ESO05172.1"/>
    <property type="molecule type" value="Genomic_DNA"/>
</dbReference>
<dbReference type="eggNOG" id="KOG0017">
    <property type="taxonomic scope" value="Eukaryota"/>
</dbReference>
<evidence type="ECO:0000259" key="3">
    <source>
        <dbReference type="PROSITE" id="PS50001"/>
    </source>
</evidence>
<evidence type="ECO:0000313" key="6">
    <source>
        <dbReference type="EnsemblMetazoa" id="HelroP77791"/>
    </source>
</evidence>
<gene>
    <name evidence="6" type="primary">20215488</name>
    <name evidence="5" type="ORF">HELRODRAFT_77791</name>
</gene>
<feature type="domain" description="SH2" evidence="3">
    <location>
        <begin position="6"/>
        <end position="101"/>
    </location>
</feature>
<keyword evidence="7" id="KW-1185">Reference proteome</keyword>
<dbReference type="Proteomes" id="UP000015101">
    <property type="component" value="Unassembled WGS sequence"/>
</dbReference>
<dbReference type="GO" id="GO:0005886">
    <property type="term" value="C:plasma membrane"/>
    <property type="evidence" value="ECO:0000318"/>
    <property type="project" value="GO_Central"/>
</dbReference>
<evidence type="ECO:0000256" key="2">
    <source>
        <dbReference type="PROSITE-ProRule" id="PRU00191"/>
    </source>
</evidence>
<dbReference type="GeneID" id="20215488"/>
<reference evidence="6" key="3">
    <citation type="submission" date="2015-06" db="UniProtKB">
        <authorList>
            <consortium name="EnsemblMetazoa"/>
        </authorList>
    </citation>
    <scope>IDENTIFICATION</scope>
</reference>
<evidence type="ECO:0000313" key="7">
    <source>
        <dbReference type="Proteomes" id="UP000015101"/>
    </source>
</evidence>
<dbReference type="KEGG" id="hro:HELRODRAFT_77791"/>
<dbReference type="Gene3D" id="3.30.505.10">
    <property type="entry name" value="SH2 domain"/>
    <property type="match status" value="1"/>
</dbReference>
<dbReference type="Pfam" id="PF00017">
    <property type="entry name" value="SH2"/>
    <property type="match status" value="1"/>
</dbReference>
<evidence type="ECO:0000256" key="1">
    <source>
        <dbReference type="ARBA" id="ARBA00022999"/>
    </source>
</evidence>
<feature type="domain" description="PH" evidence="4">
    <location>
        <begin position="134"/>
        <end position="229"/>
    </location>
</feature>